<evidence type="ECO:0000256" key="8">
    <source>
        <dbReference type="HAMAP-Rule" id="MF_00222"/>
    </source>
</evidence>
<proteinExistence type="inferred from homology"/>
<dbReference type="GO" id="GO:0009423">
    <property type="term" value="P:chorismate biosynthetic process"/>
    <property type="evidence" value="ECO:0007669"/>
    <property type="project" value="UniProtKB-UniRule"/>
</dbReference>
<dbReference type="Gene3D" id="3.40.50.10860">
    <property type="entry name" value="Leucine Dehydrogenase, chain A, domain 1"/>
    <property type="match status" value="1"/>
</dbReference>
<reference evidence="11" key="1">
    <citation type="journal article" date="2016" name="Genome Announc.">
        <title>Draft Genome Sequence of the Syntrophic Lactate-Degrading Bacterium Tepidanaerobacter syntrophicus JLT.</title>
        <authorList>
            <person name="Matsuura N."/>
            <person name="Ohashi A."/>
            <person name="Tourlousse D.M."/>
            <person name="Sekiguchi Y."/>
        </authorList>
    </citation>
    <scope>NUCLEOTIDE SEQUENCE [LARGE SCALE GENOMIC DNA]</scope>
    <source>
        <strain evidence="11">JL</strain>
    </source>
</reference>
<dbReference type="PANTHER" id="PTHR21089:SF1">
    <property type="entry name" value="BIFUNCTIONAL 3-DEHYDROQUINATE DEHYDRATASE_SHIKIMATE DEHYDROGENASE, CHLOROPLASTIC"/>
    <property type="match status" value="1"/>
</dbReference>
<feature type="binding site" evidence="8">
    <location>
        <position position="87"/>
    </location>
    <ligand>
        <name>shikimate</name>
        <dbReference type="ChEBI" id="CHEBI:36208"/>
    </ligand>
</feature>
<comment type="subunit">
    <text evidence="8">Homodimer.</text>
</comment>
<dbReference type="STRING" id="224999.GCA_001485475_01760"/>
<dbReference type="Proteomes" id="UP000062160">
    <property type="component" value="Unassembled WGS sequence"/>
</dbReference>
<keyword evidence="5 8" id="KW-0560">Oxidoreductase</keyword>
<comment type="function">
    <text evidence="8">Involved in the biosynthesis of the chorismate, which leads to the biosynthesis of aromatic amino acids. Catalyzes the reversible NADPH linked reduction of 3-dehydroshikimate (DHSA) to yield shikimate (SA).</text>
</comment>
<protein>
    <recommendedName>
        <fullName evidence="2 8">Shikimate dehydrogenase (NADP(+))</fullName>
        <shortName evidence="8">SDH</shortName>
        <ecNumber evidence="2 8">1.1.1.25</ecNumber>
    </recommendedName>
</protein>
<evidence type="ECO:0000259" key="10">
    <source>
        <dbReference type="Pfam" id="PF08501"/>
    </source>
</evidence>
<dbReference type="AlphaFoldDB" id="A0A0U9HK39"/>
<dbReference type="Gene3D" id="3.40.50.720">
    <property type="entry name" value="NAD(P)-binding Rossmann-like Domain"/>
    <property type="match status" value="1"/>
</dbReference>
<dbReference type="InterPro" id="IPR011342">
    <property type="entry name" value="Shikimate_DH"/>
</dbReference>
<feature type="binding site" evidence="8">
    <location>
        <position position="213"/>
    </location>
    <ligand>
        <name>shikimate</name>
        <dbReference type="ChEBI" id="CHEBI:36208"/>
    </ligand>
</feature>
<feature type="active site" description="Proton acceptor" evidence="8">
    <location>
        <position position="66"/>
    </location>
</feature>
<dbReference type="GO" id="GO:0004764">
    <property type="term" value="F:shikimate 3-dehydrogenase (NADP+) activity"/>
    <property type="evidence" value="ECO:0007669"/>
    <property type="project" value="UniProtKB-UniRule"/>
</dbReference>
<name>A0A0U9HK39_9FIRM</name>
<evidence type="ECO:0000256" key="7">
    <source>
        <dbReference type="ARBA" id="ARBA00049442"/>
    </source>
</evidence>
<evidence type="ECO:0000259" key="9">
    <source>
        <dbReference type="Pfam" id="PF01488"/>
    </source>
</evidence>
<dbReference type="EC" id="1.1.1.25" evidence="2 8"/>
<dbReference type="SUPFAM" id="SSF51735">
    <property type="entry name" value="NAD(P)-binding Rossmann-fold domains"/>
    <property type="match status" value="1"/>
</dbReference>
<evidence type="ECO:0000313" key="12">
    <source>
        <dbReference type="Proteomes" id="UP000062160"/>
    </source>
</evidence>
<feature type="binding site" evidence="8">
    <location>
        <position position="102"/>
    </location>
    <ligand>
        <name>shikimate</name>
        <dbReference type="ChEBI" id="CHEBI:36208"/>
    </ligand>
</feature>
<dbReference type="Pfam" id="PF08501">
    <property type="entry name" value="Shikimate_dh_N"/>
    <property type="match status" value="1"/>
</dbReference>
<keyword evidence="6 8" id="KW-0057">Aromatic amino acid biosynthesis</keyword>
<dbReference type="NCBIfam" id="TIGR00507">
    <property type="entry name" value="aroE"/>
    <property type="match status" value="1"/>
</dbReference>
<dbReference type="InterPro" id="IPR046346">
    <property type="entry name" value="Aminoacid_DH-like_N_sf"/>
</dbReference>
<evidence type="ECO:0000313" key="11">
    <source>
        <dbReference type="EMBL" id="GAQ25724.1"/>
    </source>
</evidence>
<dbReference type="GO" id="GO:0008652">
    <property type="term" value="P:amino acid biosynthetic process"/>
    <property type="evidence" value="ECO:0007669"/>
    <property type="project" value="UniProtKB-KW"/>
</dbReference>
<evidence type="ECO:0000256" key="2">
    <source>
        <dbReference type="ARBA" id="ARBA00012962"/>
    </source>
</evidence>
<dbReference type="GO" id="GO:0005829">
    <property type="term" value="C:cytosol"/>
    <property type="evidence" value="ECO:0007669"/>
    <property type="project" value="TreeGrafter"/>
</dbReference>
<dbReference type="CDD" id="cd01065">
    <property type="entry name" value="NAD_bind_Shikimate_DH"/>
    <property type="match status" value="1"/>
</dbReference>
<dbReference type="Pfam" id="PF01488">
    <property type="entry name" value="Shikimate_DH"/>
    <property type="match status" value="1"/>
</dbReference>
<evidence type="ECO:0000256" key="4">
    <source>
        <dbReference type="ARBA" id="ARBA00022857"/>
    </source>
</evidence>
<keyword evidence="3 8" id="KW-0028">Amino-acid biosynthesis</keyword>
<feature type="binding site" evidence="8">
    <location>
        <position position="78"/>
    </location>
    <ligand>
        <name>NADP(+)</name>
        <dbReference type="ChEBI" id="CHEBI:58349"/>
    </ligand>
</feature>
<comment type="similarity">
    <text evidence="8">Belongs to the shikimate dehydrogenase family.</text>
</comment>
<comment type="caution">
    <text evidence="8">Lacks conserved residue(s) required for the propagation of feature annotation.</text>
</comment>
<evidence type="ECO:0000256" key="3">
    <source>
        <dbReference type="ARBA" id="ARBA00022605"/>
    </source>
</evidence>
<feature type="binding site" evidence="8">
    <location>
        <position position="211"/>
    </location>
    <ligand>
        <name>NADP(+)</name>
        <dbReference type="ChEBI" id="CHEBI:58349"/>
    </ligand>
</feature>
<evidence type="ECO:0000256" key="1">
    <source>
        <dbReference type="ARBA" id="ARBA00004871"/>
    </source>
</evidence>
<dbReference type="GO" id="GO:0050661">
    <property type="term" value="F:NADP binding"/>
    <property type="evidence" value="ECO:0007669"/>
    <property type="project" value="InterPro"/>
</dbReference>
<comment type="pathway">
    <text evidence="1 8">Metabolic intermediate biosynthesis; chorismate biosynthesis; chorismate from D-erythrose 4-phosphate and phosphoenolpyruvate: step 4/7.</text>
</comment>
<dbReference type="InterPro" id="IPR036291">
    <property type="entry name" value="NAD(P)-bd_dom_sf"/>
</dbReference>
<dbReference type="InterPro" id="IPR006151">
    <property type="entry name" value="Shikm_DH/Glu-tRNA_Rdtase"/>
</dbReference>
<dbReference type="PANTHER" id="PTHR21089">
    <property type="entry name" value="SHIKIMATE DEHYDROGENASE"/>
    <property type="match status" value="1"/>
</dbReference>
<organism evidence="11">
    <name type="scientific">Tepidanaerobacter syntrophicus</name>
    <dbReference type="NCBI Taxonomy" id="224999"/>
    <lineage>
        <taxon>Bacteria</taxon>
        <taxon>Bacillati</taxon>
        <taxon>Bacillota</taxon>
        <taxon>Clostridia</taxon>
        <taxon>Thermosediminibacterales</taxon>
        <taxon>Tepidanaerobacteraceae</taxon>
        <taxon>Tepidanaerobacter</taxon>
    </lineage>
</organism>
<dbReference type="OrthoDB" id="9792692at2"/>
<dbReference type="UniPathway" id="UPA00053">
    <property type="reaction ID" value="UER00087"/>
</dbReference>
<dbReference type="InterPro" id="IPR013708">
    <property type="entry name" value="Shikimate_DH-bd_N"/>
</dbReference>
<feature type="domain" description="Quinate/shikimate 5-dehydrogenase/glutamyl-tRNA reductase" evidence="9">
    <location>
        <begin position="118"/>
        <end position="184"/>
    </location>
</feature>
<feature type="binding site" evidence="8">
    <location>
        <position position="62"/>
    </location>
    <ligand>
        <name>shikimate</name>
        <dbReference type="ChEBI" id="CHEBI:36208"/>
    </ligand>
</feature>
<accession>A0A0U9HK39</accession>
<dbReference type="SUPFAM" id="SSF53223">
    <property type="entry name" value="Aminoacid dehydrogenase-like, N-terminal domain"/>
    <property type="match status" value="1"/>
</dbReference>
<feature type="binding site" evidence="8">
    <location>
        <position position="234"/>
    </location>
    <ligand>
        <name>NADP(+)</name>
        <dbReference type="ChEBI" id="CHEBI:58349"/>
    </ligand>
</feature>
<keyword evidence="4 8" id="KW-0521">NADP</keyword>
<evidence type="ECO:0000256" key="6">
    <source>
        <dbReference type="ARBA" id="ARBA00023141"/>
    </source>
</evidence>
<comment type="catalytic activity">
    <reaction evidence="7 8">
        <text>shikimate + NADP(+) = 3-dehydroshikimate + NADPH + H(+)</text>
        <dbReference type="Rhea" id="RHEA:17737"/>
        <dbReference type="ChEBI" id="CHEBI:15378"/>
        <dbReference type="ChEBI" id="CHEBI:16630"/>
        <dbReference type="ChEBI" id="CHEBI:36208"/>
        <dbReference type="ChEBI" id="CHEBI:57783"/>
        <dbReference type="ChEBI" id="CHEBI:58349"/>
        <dbReference type="EC" id="1.1.1.25"/>
    </reaction>
</comment>
<feature type="domain" description="Shikimate dehydrogenase substrate binding N-terminal" evidence="10">
    <location>
        <begin position="7"/>
        <end position="89"/>
    </location>
</feature>
<keyword evidence="12" id="KW-1185">Reference proteome</keyword>
<dbReference type="GO" id="GO:0019632">
    <property type="term" value="P:shikimate metabolic process"/>
    <property type="evidence" value="ECO:0007669"/>
    <property type="project" value="InterPro"/>
</dbReference>
<dbReference type="HAMAP" id="MF_00222">
    <property type="entry name" value="Shikimate_DH_AroE"/>
    <property type="match status" value="1"/>
</dbReference>
<sequence length="272" mass="29739">MSNIYGLIGEKLSHSFSPKIHEAFFEKTGISGKYGLFEVKRELLADAVAGLKALGIKGANVTIPYKTQIIKYLDDISEEAKKIGAVNTLIIQEDRISGANTDYYGFGMMLKKYNIDPAGKTAVVLGTGGASRAVVCYLLDAGARRIVLASRGGKKADSVFQDLEIISYEKLRNIKEADILVNCTPVGMYPNVDASPVSKDVISKFGAVVDVIYNPLKTLLLQMAEELNIPAINGIYMLVAQAAKSQEMWHKIAIYDTVIDQVIEEDLKDLLI</sequence>
<gene>
    <name evidence="8" type="primary">aroE</name>
    <name evidence="11" type="ORF">TSYNT_8261</name>
</gene>
<dbReference type="GO" id="GO:0009073">
    <property type="term" value="P:aromatic amino acid family biosynthetic process"/>
    <property type="evidence" value="ECO:0007669"/>
    <property type="project" value="UniProtKB-KW"/>
</dbReference>
<evidence type="ECO:0000256" key="5">
    <source>
        <dbReference type="ARBA" id="ARBA00023002"/>
    </source>
</evidence>
<dbReference type="EMBL" id="DF977002">
    <property type="protein sequence ID" value="GAQ25724.1"/>
    <property type="molecule type" value="Genomic_DNA"/>
</dbReference>
<feature type="binding site" evidence="8">
    <location>
        <position position="241"/>
    </location>
    <ligand>
        <name>shikimate</name>
        <dbReference type="ChEBI" id="CHEBI:36208"/>
    </ligand>
</feature>
<dbReference type="InterPro" id="IPR022893">
    <property type="entry name" value="Shikimate_DH_fam"/>
</dbReference>
<feature type="binding site" evidence="8">
    <location>
        <begin position="15"/>
        <end position="17"/>
    </location>
    <ligand>
        <name>shikimate</name>
        <dbReference type="ChEBI" id="CHEBI:36208"/>
    </ligand>
</feature>
<dbReference type="RefSeq" id="WP_059033168.1">
    <property type="nucleotide sequence ID" value="NZ_BSDN01000012.1"/>
</dbReference>